<keyword evidence="3" id="KW-1185">Reference proteome</keyword>
<dbReference type="EMBL" id="JAFJYH010000072">
    <property type="protein sequence ID" value="KAG4421038.1"/>
    <property type="molecule type" value="Genomic_DNA"/>
</dbReference>
<dbReference type="Proteomes" id="UP000664132">
    <property type="component" value="Unassembled WGS sequence"/>
</dbReference>
<evidence type="ECO:0000313" key="3">
    <source>
        <dbReference type="Proteomes" id="UP000664132"/>
    </source>
</evidence>
<gene>
    <name evidence="2" type="ORF">IFR04_005801</name>
</gene>
<protein>
    <submittedName>
        <fullName evidence="2">Uncharacterized protein</fullName>
    </submittedName>
</protein>
<dbReference type="OrthoDB" id="10614772at2759"/>
<name>A0A8H7TLG1_9HELO</name>
<sequence length="289" mass="32361">MVPKRASELRDKIILSYSRITITLLAFYIFSSVNLALISHTSETERPRTPTRPIPRRPARVFRNSDGQPSSPIGTTYSPGGTAQNPTAITVPDVAAPDRPQTPETPDGTGELRRALREGSAGTDFRGWTRSSLFDSEDPLLGLFARVQRISHILQASVTFVAGPPAKLHLRYLFRNPPTNKAYLKKLGAYLESEIFVLDALRQGIHPEVIWSTIEEFAEKPSKGYRGNYGTQFFESARRMLNRLDVIEFYSDLVSGLATPEDYENMDAWTLSYQTLSRSQDPVFKSSTS</sequence>
<proteinExistence type="predicted"/>
<organism evidence="2 3">
    <name type="scientific">Cadophora malorum</name>
    <dbReference type="NCBI Taxonomy" id="108018"/>
    <lineage>
        <taxon>Eukaryota</taxon>
        <taxon>Fungi</taxon>
        <taxon>Dikarya</taxon>
        <taxon>Ascomycota</taxon>
        <taxon>Pezizomycotina</taxon>
        <taxon>Leotiomycetes</taxon>
        <taxon>Helotiales</taxon>
        <taxon>Ploettnerulaceae</taxon>
        <taxon>Cadophora</taxon>
    </lineage>
</organism>
<feature type="compositionally biased region" description="Polar residues" evidence="1">
    <location>
        <begin position="65"/>
        <end position="88"/>
    </location>
</feature>
<accession>A0A8H7TLG1</accession>
<comment type="caution">
    <text evidence="2">The sequence shown here is derived from an EMBL/GenBank/DDBJ whole genome shotgun (WGS) entry which is preliminary data.</text>
</comment>
<dbReference type="AlphaFoldDB" id="A0A8H7TLG1"/>
<reference evidence="2" key="1">
    <citation type="submission" date="2021-02" db="EMBL/GenBank/DDBJ databases">
        <title>Genome sequence Cadophora malorum strain M34.</title>
        <authorList>
            <person name="Stefanovic E."/>
            <person name="Vu D."/>
            <person name="Scully C."/>
            <person name="Dijksterhuis J."/>
            <person name="Roader J."/>
            <person name="Houbraken J."/>
        </authorList>
    </citation>
    <scope>NUCLEOTIDE SEQUENCE</scope>
    <source>
        <strain evidence="2">M34</strain>
    </source>
</reference>
<evidence type="ECO:0000313" key="2">
    <source>
        <dbReference type="EMBL" id="KAG4421038.1"/>
    </source>
</evidence>
<evidence type="ECO:0000256" key="1">
    <source>
        <dbReference type="SAM" id="MobiDB-lite"/>
    </source>
</evidence>
<feature type="region of interest" description="Disordered" evidence="1">
    <location>
        <begin position="41"/>
        <end position="119"/>
    </location>
</feature>